<proteinExistence type="predicted"/>
<name>B9RSL8_RICCO</name>
<dbReference type="AlphaFoldDB" id="B9RSL8"/>
<accession>B9RSL8</accession>
<evidence type="ECO:0000313" key="2">
    <source>
        <dbReference type="Proteomes" id="UP000008311"/>
    </source>
</evidence>
<reference evidence="2" key="1">
    <citation type="journal article" date="2010" name="Nat. Biotechnol.">
        <title>Draft genome sequence of the oilseed species Ricinus communis.</title>
        <authorList>
            <person name="Chan A.P."/>
            <person name="Crabtree J."/>
            <person name="Zhao Q."/>
            <person name="Lorenzi H."/>
            <person name="Orvis J."/>
            <person name="Puiu D."/>
            <person name="Melake-Berhan A."/>
            <person name="Jones K.M."/>
            <person name="Redman J."/>
            <person name="Chen G."/>
            <person name="Cahoon E.B."/>
            <person name="Gedil M."/>
            <person name="Stanke M."/>
            <person name="Haas B.J."/>
            <person name="Wortman J.R."/>
            <person name="Fraser-Liggett C.M."/>
            <person name="Ravel J."/>
            <person name="Rabinowicz P.D."/>
        </authorList>
    </citation>
    <scope>NUCLEOTIDE SEQUENCE [LARGE SCALE GENOMIC DNA]</scope>
    <source>
        <strain evidence="2">cv. Hale</strain>
    </source>
</reference>
<dbReference type="InParanoid" id="B9RSL8"/>
<sequence length="65" mass="7412">MEFNLKGSVCATLGRLGIEIDDDSGKEEDVEIEDADELELDMAVERKYSKRYQRVVKPFVALDTM</sequence>
<organism evidence="1 2">
    <name type="scientific">Ricinus communis</name>
    <name type="common">Castor bean</name>
    <dbReference type="NCBI Taxonomy" id="3988"/>
    <lineage>
        <taxon>Eukaryota</taxon>
        <taxon>Viridiplantae</taxon>
        <taxon>Streptophyta</taxon>
        <taxon>Embryophyta</taxon>
        <taxon>Tracheophyta</taxon>
        <taxon>Spermatophyta</taxon>
        <taxon>Magnoliopsida</taxon>
        <taxon>eudicotyledons</taxon>
        <taxon>Gunneridae</taxon>
        <taxon>Pentapetalae</taxon>
        <taxon>rosids</taxon>
        <taxon>fabids</taxon>
        <taxon>Malpighiales</taxon>
        <taxon>Euphorbiaceae</taxon>
        <taxon>Acalyphoideae</taxon>
        <taxon>Acalypheae</taxon>
        <taxon>Ricinus</taxon>
    </lineage>
</organism>
<keyword evidence="2" id="KW-1185">Reference proteome</keyword>
<dbReference type="EMBL" id="EQ973811">
    <property type="protein sequence ID" value="EEF45635.1"/>
    <property type="molecule type" value="Genomic_DNA"/>
</dbReference>
<gene>
    <name evidence="1" type="ORF">RCOM_1726580</name>
</gene>
<protein>
    <submittedName>
        <fullName evidence="1">Uncharacterized protein</fullName>
    </submittedName>
</protein>
<evidence type="ECO:0000313" key="1">
    <source>
        <dbReference type="EMBL" id="EEF45635.1"/>
    </source>
</evidence>
<dbReference type="Proteomes" id="UP000008311">
    <property type="component" value="Unassembled WGS sequence"/>
</dbReference>